<dbReference type="RefSeq" id="WP_145204001.1">
    <property type="nucleotide sequence ID" value="NZ_CP036434.1"/>
</dbReference>
<keyword evidence="1" id="KW-1133">Transmembrane helix</keyword>
<keyword evidence="1" id="KW-0812">Transmembrane</keyword>
<evidence type="ECO:0000313" key="3">
    <source>
        <dbReference type="Proteomes" id="UP000320390"/>
    </source>
</evidence>
<keyword evidence="1" id="KW-0472">Membrane</keyword>
<proteinExistence type="predicted"/>
<name>A0A518EZJ4_9BACT</name>
<evidence type="ECO:0008006" key="4">
    <source>
        <dbReference type="Google" id="ProtNLM"/>
    </source>
</evidence>
<gene>
    <name evidence="2" type="ORF">Poly30_50710</name>
</gene>
<feature type="transmembrane region" description="Helical" evidence="1">
    <location>
        <begin position="72"/>
        <end position="90"/>
    </location>
</feature>
<evidence type="ECO:0000313" key="2">
    <source>
        <dbReference type="EMBL" id="QDV09513.1"/>
    </source>
</evidence>
<accession>A0A518EZJ4</accession>
<feature type="transmembrane region" description="Helical" evidence="1">
    <location>
        <begin position="50"/>
        <end position="67"/>
    </location>
</feature>
<organism evidence="2 3">
    <name type="scientific">Saltatorellus ferox</name>
    <dbReference type="NCBI Taxonomy" id="2528018"/>
    <lineage>
        <taxon>Bacteria</taxon>
        <taxon>Pseudomonadati</taxon>
        <taxon>Planctomycetota</taxon>
        <taxon>Planctomycetia</taxon>
        <taxon>Planctomycetia incertae sedis</taxon>
        <taxon>Saltatorellus</taxon>
    </lineage>
</organism>
<reference evidence="2 3" key="1">
    <citation type="submission" date="2019-02" db="EMBL/GenBank/DDBJ databases">
        <title>Deep-cultivation of Planctomycetes and their phenomic and genomic characterization uncovers novel biology.</title>
        <authorList>
            <person name="Wiegand S."/>
            <person name="Jogler M."/>
            <person name="Boedeker C."/>
            <person name="Pinto D."/>
            <person name="Vollmers J."/>
            <person name="Rivas-Marin E."/>
            <person name="Kohn T."/>
            <person name="Peeters S.H."/>
            <person name="Heuer A."/>
            <person name="Rast P."/>
            <person name="Oberbeckmann S."/>
            <person name="Bunk B."/>
            <person name="Jeske O."/>
            <person name="Meyerdierks A."/>
            <person name="Storesund J.E."/>
            <person name="Kallscheuer N."/>
            <person name="Luecker S."/>
            <person name="Lage O.M."/>
            <person name="Pohl T."/>
            <person name="Merkel B.J."/>
            <person name="Hornburger P."/>
            <person name="Mueller R.-W."/>
            <person name="Bruemmer F."/>
            <person name="Labrenz M."/>
            <person name="Spormann A.M."/>
            <person name="Op den Camp H."/>
            <person name="Overmann J."/>
            <person name="Amann R."/>
            <person name="Jetten M.S.M."/>
            <person name="Mascher T."/>
            <person name="Medema M.H."/>
            <person name="Devos D.P."/>
            <person name="Kaster A.-K."/>
            <person name="Ovreas L."/>
            <person name="Rohde M."/>
            <person name="Galperin M.Y."/>
            <person name="Jogler C."/>
        </authorList>
    </citation>
    <scope>NUCLEOTIDE SEQUENCE [LARGE SCALE GENOMIC DNA]</scope>
    <source>
        <strain evidence="2 3">Poly30</strain>
    </source>
</reference>
<keyword evidence="3" id="KW-1185">Reference proteome</keyword>
<dbReference type="Proteomes" id="UP000320390">
    <property type="component" value="Chromosome"/>
</dbReference>
<protein>
    <recommendedName>
        <fullName evidence="4">DoxX</fullName>
    </recommendedName>
</protein>
<evidence type="ECO:0000256" key="1">
    <source>
        <dbReference type="SAM" id="Phobius"/>
    </source>
</evidence>
<dbReference type="EMBL" id="CP036434">
    <property type="protein sequence ID" value="QDV09513.1"/>
    <property type="molecule type" value="Genomic_DNA"/>
</dbReference>
<sequence length="128" mass="13579">MKKLRVIAAVLLSIPLIGSTLNHLFHFTEPPLDDGSSGAAMWAIIRDDGLMDWLAAGHLVLGLLLLVPRTRFAAGLLQLPITLGIVAFNVTMFPKGVPLALAMLVLNLGVVANRQAIGRLLAPLPSGE</sequence>
<dbReference type="AlphaFoldDB" id="A0A518EZJ4"/>
<dbReference type="OrthoDB" id="8161897at2"/>